<dbReference type="InterPro" id="IPR009016">
    <property type="entry name" value="Fe_hydrogenase"/>
</dbReference>
<keyword evidence="5" id="KW-0408">Iron</keyword>
<dbReference type="InterPro" id="IPR004108">
    <property type="entry name" value="Fe_hydrogenase_lsu_C"/>
</dbReference>
<keyword evidence="6" id="KW-0411">Iron-sulfur</keyword>
<dbReference type="AlphaFoldDB" id="A0A192ZII6"/>
<dbReference type="InterPro" id="IPR019574">
    <property type="entry name" value="NADH_UbQ_OxRdtase_Gsu_4Fe4S-bd"/>
</dbReference>
<dbReference type="InterPro" id="IPR017896">
    <property type="entry name" value="4Fe4S_Fe-S-bd"/>
</dbReference>
<dbReference type="PROSITE" id="PS51839">
    <property type="entry name" value="4FE4S_HC3"/>
    <property type="match status" value="1"/>
</dbReference>
<protein>
    <submittedName>
        <fullName evidence="11">Fe-hydrogenase 4</fullName>
    </submittedName>
</protein>
<dbReference type="InterPro" id="IPR001041">
    <property type="entry name" value="2Fe-2S_ferredoxin-type"/>
</dbReference>
<dbReference type="SUPFAM" id="SSF54862">
    <property type="entry name" value="4Fe-4S ferredoxins"/>
    <property type="match status" value="1"/>
</dbReference>
<feature type="domain" description="4Fe-4S ferredoxin-type" evidence="9">
    <location>
        <begin position="198"/>
        <end position="227"/>
    </location>
</feature>
<keyword evidence="4" id="KW-0677">Repeat</keyword>
<dbReference type="InterPro" id="IPR036010">
    <property type="entry name" value="2Fe-2S_ferredoxin-like_sf"/>
</dbReference>
<dbReference type="Pfam" id="PF12838">
    <property type="entry name" value="Fer4_7"/>
    <property type="match status" value="1"/>
</dbReference>
<feature type="compositionally biased region" description="Basic and acidic residues" evidence="7">
    <location>
        <begin position="573"/>
        <end position="593"/>
    </location>
</feature>
<dbReference type="PANTHER" id="PTHR11615">
    <property type="entry name" value="NITRATE, FORMATE, IRON DEHYDROGENASE"/>
    <property type="match status" value="1"/>
</dbReference>
<name>A0A192ZII6_9EUKA</name>
<keyword evidence="2" id="KW-0004">4Fe-4S</keyword>
<dbReference type="EMBL" id="KT984518">
    <property type="protein sequence ID" value="ANM86738.1"/>
    <property type="molecule type" value="mRNA"/>
</dbReference>
<gene>
    <name evidence="11" type="primary">HYDA4</name>
</gene>
<proteinExistence type="evidence at transcript level"/>
<evidence type="ECO:0000256" key="5">
    <source>
        <dbReference type="ARBA" id="ARBA00023004"/>
    </source>
</evidence>
<dbReference type="SMART" id="SM00929">
    <property type="entry name" value="NADH-G_4Fe-4S_3"/>
    <property type="match status" value="1"/>
</dbReference>
<dbReference type="Gene3D" id="4.10.260.20">
    <property type="entry name" value="Iron hydrogenase, small subunit"/>
    <property type="match status" value="1"/>
</dbReference>
<evidence type="ECO:0000259" key="10">
    <source>
        <dbReference type="PROSITE" id="PS51839"/>
    </source>
</evidence>
<dbReference type="SUPFAM" id="SSF53920">
    <property type="entry name" value="Fe-only hydrogenase"/>
    <property type="match status" value="1"/>
</dbReference>
<organism evidence="11">
    <name type="scientific">Stygiella incarcerata</name>
    <dbReference type="NCBI Taxonomy" id="1712417"/>
    <lineage>
        <taxon>Eukaryota</taxon>
        <taxon>Discoba</taxon>
        <taxon>Jakobida</taxon>
        <taxon>Andalucina</taxon>
        <taxon>Stygiellidae</taxon>
        <taxon>Stygiella</taxon>
    </lineage>
</organism>
<feature type="domain" description="4Fe-4S ferredoxin-type" evidence="9">
    <location>
        <begin position="161"/>
        <end position="191"/>
    </location>
</feature>
<dbReference type="Pfam" id="PF02906">
    <property type="entry name" value="Fe_hyd_lg_C"/>
    <property type="match status" value="1"/>
</dbReference>
<keyword evidence="3" id="KW-0479">Metal-binding</keyword>
<dbReference type="PROSITE" id="PS51379">
    <property type="entry name" value="4FE4S_FER_2"/>
    <property type="match status" value="2"/>
</dbReference>
<evidence type="ECO:0000256" key="6">
    <source>
        <dbReference type="ARBA" id="ARBA00023014"/>
    </source>
</evidence>
<dbReference type="FunFam" id="3.30.70.20:FF:000035">
    <property type="entry name" value="Iron hydrogenase 1"/>
    <property type="match status" value="1"/>
</dbReference>
<evidence type="ECO:0000259" key="8">
    <source>
        <dbReference type="PROSITE" id="PS51085"/>
    </source>
</evidence>
<comment type="similarity">
    <text evidence="1">Belongs to the NARF family.</text>
</comment>
<dbReference type="InterPro" id="IPR003149">
    <property type="entry name" value="Fe_hydrogenase_ssu"/>
</dbReference>
<accession>A0A192ZII6</accession>
<dbReference type="PROSITE" id="PS51085">
    <property type="entry name" value="2FE2S_FER_2"/>
    <property type="match status" value="1"/>
</dbReference>
<dbReference type="GO" id="GO:0016491">
    <property type="term" value="F:oxidoreductase activity"/>
    <property type="evidence" value="ECO:0007669"/>
    <property type="project" value="InterPro"/>
</dbReference>
<dbReference type="Pfam" id="PF02256">
    <property type="entry name" value="Fe_hyd_SSU"/>
    <property type="match status" value="1"/>
</dbReference>
<evidence type="ECO:0000256" key="7">
    <source>
        <dbReference type="SAM" id="MobiDB-lite"/>
    </source>
</evidence>
<dbReference type="GO" id="GO:0046872">
    <property type="term" value="F:metal ion binding"/>
    <property type="evidence" value="ECO:0007669"/>
    <property type="project" value="UniProtKB-KW"/>
</dbReference>
<evidence type="ECO:0000256" key="2">
    <source>
        <dbReference type="ARBA" id="ARBA00022485"/>
    </source>
</evidence>
<feature type="domain" description="2Fe-2S ferredoxin-type" evidence="8">
    <location>
        <begin position="27"/>
        <end position="105"/>
    </location>
</feature>
<dbReference type="Gene3D" id="3.40.950.10">
    <property type="entry name" value="Fe-only Hydrogenase (Larger Subunit), Chain L, domain 3"/>
    <property type="match status" value="1"/>
</dbReference>
<feature type="region of interest" description="Disordered" evidence="7">
    <location>
        <begin position="573"/>
        <end position="608"/>
    </location>
</feature>
<dbReference type="Pfam" id="PF13510">
    <property type="entry name" value="Fer2_4"/>
    <property type="match status" value="1"/>
</dbReference>
<dbReference type="CDD" id="cd00207">
    <property type="entry name" value="fer2"/>
    <property type="match status" value="1"/>
</dbReference>
<dbReference type="Gene3D" id="3.10.20.740">
    <property type="match status" value="1"/>
</dbReference>
<reference evidence="11" key="1">
    <citation type="journal article" date="2016" name="Mol. Biol. Evol.">
        <title>Novel hydrogenosomes in the microaerophilic jakobid Stygiella incarcerata.</title>
        <authorList>
            <person name="Leger M.M."/>
            <person name="Eme L."/>
            <person name="Hug L.A."/>
            <person name="Roger A.J."/>
        </authorList>
    </citation>
    <scope>NUCLEOTIDE SEQUENCE</scope>
</reference>
<dbReference type="GO" id="GO:0051539">
    <property type="term" value="F:4 iron, 4 sulfur cluster binding"/>
    <property type="evidence" value="ECO:0007669"/>
    <property type="project" value="UniProtKB-KW"/>
</dbReference>
<dbReference type="InterPro" id="IPR017900">
    <property type="entry name" value="4Fe4S_Fe_S_CS"/>
</dbReference>
<evidence type="ECO:0000256" key="1">
    <source>
        <dbReference type="ARBA" id="ARBA00006596"/>
    </source>
</evidence>
<dbReference type="InterPro" id="IPR050340">
    <property type="entry name" value="Cytosolic_Fe-S_CAF"/>
</dbReference>
<dbReference type="Pfam" id="PF10588">
    <property type="entry name" value="NADH-G_4Fe-4S_3"/>
    <property type="match status" value="1"/>
</dbReference>
<evidence type="ECO:0000313" key="11">
    <source>
        <dbReference type="EMBL" id="ANM86738.1"/>
    </source>
</evidence>
<evidence type="ECO:0000259" key="9">
    <source>
        <dbReference type="PROSITE" id="PS51379"/>
    </source>
</evidence>
<sequence>MLSSSFQLFDRIIRSKAACFSRPLASALVGITINGRGCLVEKGVSILEACEQEGVYVPHLCAHPAIEPVGICELCLVSVKGKDELVTSCTTKVENGMIIETQSKAIDRQIKENLRILRSKHPNECATCHVNGRCEFQDLLYRYDIREPAPERHANIDMSSPSLVRNMDKCIKCRRCVRICQEVQGMNIMGKAKKLSKKKIPLDSTECINCGQCATVCPVGAIVEKSHIHGVIHALRNKKDRILVAHISPIVKVAVSEEFDLPPGSISTGRVVSMLRMMGFDKVFDANFGARIAVLEQAHQLVERIRNGGPFPLFTSWCSAWVNMAEKVFPEIIPQLSTCRSLQSIMSSLIKTYYAQKLNRPKSDIVVVSIAPCTAKKDEAQRPQLRDDTDFVLTTREFGKLVRIANLEYASCKEESGFDPPLGLHHCETDVDLCSVGTLEASIRIAYEVITGKKLSRIEFREKHGMRDGIVDVGSMRLRIASVSGGAVVRQIVQAMIEGEVEYHVVDPMTCRDGCFGGGGEPKSLDRNIMSKRLAHASSQQLLANKCESVDLLYREFLGEPGGKKAKELLHTFFESRKKGKQENKKGKEGEKGKGKKKGKKDETNDAM</sequence>
<dbReference type="PROSITE" id="PS00198">
    <property type="entry name" value="4FE4S_FER_1"/>
    <property type="match status" value="1"/>
</dbReference>
<dbReference type="Gene3D" id="3.30.70.20">
    <property type="match status" value="1"/>
</dbReference>
<dbReference type="Gene3D" id="3.40.50.1780">
    <property type="match status" value="1"/>
</dbReference>
<evidence type="ECO:0000256" key="3">
    <source>
        <dbReference type="ARBA" id="ARBA00022723"/>
    </source>
</evidence>
<feature type="domain" description="4Fe-4S His(Cys)3-ligated-type" evidence="10">
    <location>
        <begin position="105"/>
        <end position="144"/>
    </location>
</feature>
<dbReference type="SUPFAM" id="SSF54292">
    <property type="entry name" value="2Fe-2S ferredoxin-like"/>
    <property type="match status" value="1"/>
</dbReference>
<dbReference type="InterPro" id="IPR036991">
    <property type="entry name" value="Fe_hydrogenase_ssu_sf"/>
</dbReference>
<evidence type="ECO:0000256" key="4">
    <source>
        <dbReference type="ARBA" id="ARBA00022737"/>
    </source>
</evidence>